<evidence type="ECO:0000256" key="2">
    <source>
        <dbReference type="SAM" id="MobiDB-lite"/>
    </source>
</evidence>
<evidence type="ECO:0000256" key="3">
    <source>
        <dbReference type="SAM" id="Phobius"/>
    </source>
</evidence>
<dbReference type="PANTHER" id="PTHR31836">
    <property type="match status" value="1"/>
</dbReference>
<protein>
    <recommendedName>
        <fullName evidence="6">RlpA-like protein double-psi beta-barrel domain-containing protein</fullName>
    </recommendedName>
</protein>
<gene>
    <name evidence="4" type="ORF">PENDEC_c028G02042</name>
</gene>
<dbReference type="Gene3D" id="2.40.40.10">
    <property type="entry name" value="RlpA-like domain"/>
    <property type="match status" value="1"/>
</dbReference>
<dbReference type="InterPro" id="IPR051477">
    <property type="entry name" value="Expansin_CellWall"/>
</dbReference>
<evidence type="ECO:0008006" key="6">
    <source>
        <dbReference type="Google" id="ProtNLM"/>
    </source>
</evidence>
<dbReference type="STRING" id="69771.A0A1V6NZE1"/>
<feature type="compositionally biased region" description="Basic and acidic residues" evidence="2">
    <location>
        <begin position="1"/>
        <end position="11"/>
    </location>
</feature>
<dbReference type="PANTHER" id="PTHR31836:SF27">
    <property type="entry name" value="RLPA-LIKE PROTEIN DOUBLE-PSI BETA-BARREL DOMAIN-CONTAINING PROTEIN"/>
    <property type="match status" value="1"/>
</dbReference>
<dbReference type="AlphaFoldDB" id="A0A1V6NZE1"/>
<evidence type="ECO:0000313" key="5">
    <source>
        <dbReference type="Proteomes" id="UP000191522"/>
    </source>
</evidence>
<dbReference type="EMBL" id="MDYL01000028">
    <property type="protein sequence ID" value="OQD69947.1"/>
    <property type="molecule type" value="Genomic_DNA"/>
</dbReference>
<evidence type="ECO:0000256" key="1">
    <source>
        <dbReference type="ARBA" id="ARBA00022729"/>
    </source>
</evidence>
<evidence type="ECO:0000313" key="4">
    <source>
        <dbReference type="EMBL" id="OQD69947.1"/>
    </source>
</evidence>
<keyword evidence="3" id="KW-0812">Transmembrane</keyword>
<accession>A0A1V6NZE1</accession>
<dbReference type="CDD" id="cd22191">
    <property type="entry name" value="DPBB_RlpA_EXP_N-like"/>
    <property type="match status" value="1"/>
</dbReference>
<sequence length="233" mass="25095">MDTEKQQHDPTMDDSTIIAEETSRNDQIPSWASVPKRKPVPLAKGLTASESVNAGATRADHERVWPFGLGGSRFRAQTRPRKFLIIAIAAVLLIALIIGLAVGLTVGKKKVSNLPLPTSNGGPYKGDLTYYNPALGSCGYTNSDSDMICAVSHILFDAASTGSNPNENPLCGLKLRLRRNGESVDVKIVDRCVGCAVTDLDVTEAVFEQVAELAQGRVTMEWAWLEKSPVSLS</sequence>
<feature type="region of interest" description="Disordered" evidence="2">
    <location>
        <begin position="1"/>
        <end position="21"/>
    </location>
</feature>
<dbReference type="OMA" id="CQDASHL"/>
<keyword evidence="3" id="KW-0472">Membrane</keyword>
<dbReference type="SUPFAM" id="SSF50685">
    <property type="entry name" value="Barwin-like endoglucanases"/>
    <property type="match status" value="1"/>
</dbReference>
<dbReference type="Proteomes" id="UP000191522">
    <property type="component" value="Unassembled WGS sequence"/>
</dbReference>
<keyword evidence="1" id="KW-0732">Signal</keyword>
<dbReference type="InterPro" id="IPR036908">
    <property type="entry name" value="RlpA-like_sf"/>
</dbReference>
<reference evidence="5" key="1">
    <citation type="journal article" date="2017" name="Nat. Microbiol.">
        <title>Global analysis of biosynthetic gene clusters reveals vast potential of secondary metabolite production in Penicillium species.</title>
        <authorList>
            <person name="Nielsen J.C."/>
            <person name="Grijseels S."/>
            <person name="Prigent S."/>
            <person name="Ji B."/>
            <person name="Dainat J."/>
            <person name="Nielsen K.F."/>
            <person name="Frisvad J.C."/>
            <person name="Workman M."/>
            <person name="Nielsen J."/>
        </authorList>
    </citation>
    <scope>NUCLEOTIDE SEQUENCE [LARGE SCALE GENOMIC DNA]</scope>
    <source>
        <strain evidence="5">IBT 11843</strain>
    </source>
</reference>
<organism evidence="4 5">
    <name type="scientific">Penicillium decumbens</name>
    <dbReference type="NCBI Taxonomy" id="69771"/>
    <lineage>
        <taxon>Eukaryota</taxon>
        <taxon>Fungi</taxon>
        <taxon>Dikarya</taxon>
        <taxon>Ascomycota</taxon>
        <taxon>Pezizomycotina</taxon>
        <taxon>Eurotiomycetes</taxon>
        <taxon>Eurotiomycetidae</taxon>
        <taxon>Eurotiales</taxon>
        <taxon>Aspergillaceae</taxon>
        <taxon>Penicillium</taxon>
    </lineage>
</organism>
<proteinExistence type="predicted"/>
<name>A0A1V6NZE1_PENDC</name>
<keyword evidence="3" id="KW-1133">Transmembrane helix</keyword>
<comment type="caution">
    <text evidence="4">The sequence shown here is derived from an EMBL/GenBank/DDBJ whole genome shotgun (WGS) entry which is preliminary data.</text>
</comment>
<keyword evidence="5" id="KW-1185">Reference proteome</keyword>
<feature type="transmembrane region" description="Helical" evidence="3">
    <location>
        <begin position="83"/>
        <end position="106"/>
    </location>
</feature>